<accession>A0AAD7MN02</accession>
<dbReference type="AlphaFoldDB" id="A0AAD7MN02"/>
<dbReference type="EMBL" id="JARKIB010000202">
    <property type="protein sequence ID" value="KAJ7724519.1"/>
    <property type="molecule type" value="Genomic_DNA"/>
</dbReference>
<evidence type="ECO:0000313" key="3">
    <source>
        <dbReference type="Proteomes" id="UP001215598"/>
    </source>
</evidence>
<dbReference type="Proteomes" id="UP001215598">
    <property type="component" value="Unassembled WGS sequence"/>
</dbReference>
<protein>
    <submittedName>
        <fullName evidence="2">Uncharacterized protein</fullName>
    </submittedName>
</protein>
<name>A0AAD7MN02_9AGAR</name>
<proteinExistence type="predicted"/>
<reference evidence="2" key="1">
    <citation type="submission" date="2023-03" db="EMBL/GenBank/DDBJ databases">
        <title>Massive genome expansion in bonnet fungi (Mycena s.s.) driven by repeated elements and novel gene families across ecological guilds.</title>
        <authorList>
            <consortium name="Lawrence Berkeley National Laboratory"/>
            <person name="Harder C.B."/>
            <person name="Miyauchi S."/>
            <person name="Viragh M."/>
            <person name="Kuo A."/>
            <person name="Thoen E."/>
            <person name="Andreopoulos B."/>
            <person name="Lu D."/>
            <person name="Skrede I."/>
            <person name="Drula E."/>
            <person name="Henrissat B."/>
            <person name="Morin E."/>
            <person name="Kohler A."/>
            <person name="Barry K."/>
            <person name="LaButti K."/>
            <person name="Morin E."/>
            <person name="Salamov A."/>
            <person name="Lipzen A."/>
            <person name="Mereny Z."/>
            <person name="Hegedus B."/>
            <person name="Baldrian P."/>
            <person name="Stursova M."/>
            <person name="Weitz H."/>
            <person name="Taylor A."/>
            <person name="Grigoriev I.V."/>
            <person name="Nagy L.G."/>
            <person name="Martin F."/>
            <person name="Kauserud H."/>
        </authorList>
    </citation>
    <scope>NUCLEOTIDE SEQUENCE</scope>
    <source>
        <strain evidence="2">CBHHK182m</strain>
    </source>
</reference>
<feature type="region of interest" description="Disordered" evidence="1">
    <location>
        <begin position="539"/>
        <end position="562"/>
    </location>
</feature>
<evidence type="ECO:0000313" key="2">
    <source>
        <dbReference type="EMBL" id="KAJ7724519.1"/>
    </source>
</evidence>
<comment type="caution">
    <text evidence="2">The sequence shown here is derived from an EMBL/GenBank/DDBJ whole genome shotgun (WGS) entry which is preliminary data.</text>
</comment>
<gene>
    <name evidence="2" type="ORF">B0H16DRAFT_1472371</name>
</gene>
<sequence length="570" mass="63323">MTPPHPFLPTNLASSFTASLSARPHSSWHCIPHLRAAVLKGTVDLNVGRAKLGTFTARRRRHSWRAAADDPTSRGHDGADGGRVDEHWFANVVEVLECLERPSLRFLARLQQWARLGGNVNDPLTQALYPSRSECAGVQAGGDPSDTMRCIQEERRRYGGALLPTSSPTPRSSQLSIPPAFFLKGTKPAGARANDTHFDGAAGSPSVEIASMKVHYTDPLKKKETQIRRPCAPIMIPAVSLERLHYTKMCCIMRPTRLAADRARSRFGRVPSPTAGQRCHRWRRDHLESRASIREYENGERSGAIAKRVSSSETDRILQLIWTPTPIAYSRRSTSLYRSRRFFLRIKRLQLAIVYPPSQATDEDRAFEAHARARRDGDDAGRARSKGKWREMNTYNASLVFPPLHLGRLVYGSACVRDGGTDGPDAGGGEGGRRPSVLSTLPVDHHGKARAHSTIVETFEQEGIVTAGRQRRPLQFYLAARQRSFDVGPYDTPPQLVLFCALRCRLLSSSAQTLCSTSCTTTPIITRSTHVISHLPQRRGSFSQVKQTTPPPPQLFRRPNIQGAPHYFAN</sequence>
<keyword evidence="3" id="KW-1185">Reference proteome</keyword>
<organism evidence="2 3">
    <name type="scientific">Mycena metata</name>
    <dbReference type="NCBI Taxonomy" id="1033252"/>
    <lineage>
        <taxon>Eukaryota</taxon>
        <taxon>Fungi</taxon>
        <taxon>Dikarya</taxon>
        <taxon>Basidiomycota</taxon>
        <taxon>Agaricomycotina</taxon>
        <taxon>Agaricomycetes</taxon>
        <taxon>Agaricomycetidae</taxon>
        <taxon>Agaricales</taxon>
        <taxon>Marasmiineae</taxon>
        <taxon>Mycenaceae</taxon>
        <taxon>Mycena</taxon>
    </lineage>
</organism>
<evidence type="ECO:0000256" key="1">
    <source>
        <dbReference type="SAM" id="MobiDB-lite"/>
    </source>
</evidence>